<dbReference type="eggNOG" id="KOG0929">
    <property type="taxonomic scope" value="Eukaryota"/>
</dbReference>
<dbReference type="SMART" id="SM00222">
    <property type="entry name" value="Sec7"/>
    <property type="match status" value="1"/>
</dbReference>
<evidence type="ECO:0000256" key="3">
    <source>
        <dbReference type="ARBA" id="ARBA00022927"/>
    </source>
</evidence>
<dbReference type="InterPro" id="IPR023394">
    <property type="entry name" value="Sec7_C_sf"/>
</dbReference>
<evidence type="ECO:0000256" key="1">
    <source>
        <dbReference type="ARBA" id="ARBA00022448"/>
    </source>
</evidence>
<feature type="compositionally biased region" description="Low complexity" evidence="8">
    <location>
        <begin position="1201"/>
        <end position="1214"/>
    </location>
</feature>
<evidence type="ECO:0000256" key="5">
    <source>
        <dbReference type="ARBA" id="ARBA00023329"/>
    </source>
</evidence>
<dbReference type="Gene3D" id="1.10.1000.11">
    <property type="entry name" value="Arf Nucleotide-binding Site Opener,domain 2"/>
    <property type="match status" value="1"/>
</dbReference>
<evidence type="ECO:0000313" key="11">
    <source>
        <dbReference type="Proteomes" id="UP000016088"/>
    </source>
</evidence>
<evidence type="ECO:0000256" key="6">
    <source>
        <dbReference type="ARBA" id="ARBA00049643"/>
    </source>
</evidence>
<feature type="region of interest" description="Disordered" evidence="8">
    <location>
        <begin position="1187"/>
        <end position="1216"/>
    </location>
</feature>
<organism evidence="10 11">
    <name type="scientific">Schizosaccharomyces octosporus (strain yFS286)</name>
    <name type="common">Fission yeast</name>
    <name type="synonym">Octosporomyces octosporus</name>
    <dbReference type="NCBI Taxonomy" id="483514"/>
    <lineage>
        <taxon>Eukaryota</taxon>
        <taxon>Fungi</taxon>
        <taxon>Dikarya</taxon>
        <taxon>Ascomycota</taxon>
        <taxon>Taphrinomycotina</taxon>
        <taxon>Schizosaccharomycetes</taxon>
        <taxon>Schizosaccharomycetales</taxon>
        <taxon>Schizosaccharomycetaceae</taxon>
        <taxon>Schizosaccharomyces</taxon>
    </lineage>
</organism>
<gene>
    <name evidence="10" type="ORF">SOCG_04544</name>
</gene>
<dbReference type="Gene3D" id="1.10.220.20">
    <property type="match status" value="1"/>
</dbReference>
<feature type="compositionally biased region" description="Basic and acidic residues" evidence="8">
    <location>
        <begin position="39"/>
        <end position="53"/>
    </location>
</feature>
<dbReference type="PANTHER" id="PTHR10663">
    <property type="entry name" value="GUANYL-NUCLEOTIDE EXCHANGE FACTOR"/>
    <property type="match status" value="1"/>
</dbReference>
<dbReference type="Pfam" id="PF20252">
    <property type="entry name" value="BIG2_C"/>
    <property type="match status" value="1"/>
</dbReference>
<dbReference type="Pfam" id="PF01369">
    <property type="entry name" value="Sec7"/>
    <property type="match status" value="1"/>
</dbReference>
<dbReference type="CDD" id="cd00171">
    <property type="entry name" value="Sec7"/>
    <property type="match status" value="1"/>
</dbReference>
<comment type="subcellular location">
    <subcellularLocation>
        <location evidence="7">Cytoplasmic vesicle</location>
        <location evidence="7">COPI-coated vesicle membrane</location>
    </subcellularLocation>
    <subcellularLocation>
        <location evidence="6">Cytoplasmic vesicle</location>
        <location evidence="6">COPII-coated vesicle membrane</location>
    </subcellularLocation>
</comment>
<dbReference type="OrthoDB" id="18431at2759"/>
<reference evidence="10 11" key="1">
    <citation type="journal article" date="2011" name="Science">
        <title>Comparative functional genomics of the fission yeasts.</title>
        <authorList>
            <person name="Rhind N."/>
            <person name="Chen Z."/>
            <person name="Yassour M."/>
            <person name="Thompson D.A."/>
            <person name="Haas B.J."/>
            <person name="Habib N."/>
            <person name="Wapinski I."/>
            <person name="Roy S."/>
            <person name="Lin M.F."/>
            <person name="Heiman D.I."/>
            <person name="Young S.K."/>
            <person name="Furuya K."/>
            <person name="Guo Y."/>
            <person name="Pidoux A."/>
            <person name="Chen H.M."/>
            <person name="Robbertse B."/>
            <person name="Goldberg J.M."/>
            <person name="Aoki K."/>
            <person name="Bayne E.H."/>
            <person name="Berlin A.M."/>
            <person name="Desjardins C.A."/>
            <person name="Dobbs E."/>
            <person name="Dukaj L."/>
            <person name="Fan L."/>
            <person name="FitzGerald M.G."/>
            <person name="French C."/>
            <person name="Gujja S."/>
            <person name="Hansen K."/>
            <person name="Keifenheim D."/>
            <person name="Levin J.Z."/>
            <person name="Mosher R.A."/>
            <person name="Mueller C.A."/>
            <person name="Pfiffner J."/>
            <person name="Priest M."/>
            <person name="Russ C."/>
            <person name="Smialowska A."/>
            <person name="Swoboda P."/>
            <person name="Sykes S.M."/>
            <person name="Vaughn M."/>
            <person name="Vengrova S."/>
            <person name="Yoder R."/>
            <person name="Zeng Q."/>
            <person name="Allshire R."/>
            <person name="Baulcombe D."/>
            <person name="Birren B.W."/>
            <person name="Brown W."/>
            <person name="Ekwall K."/>
            <person name="Kellis M."/>
            <person name="Leatherwood J."/>
            <person name="Levin H."/>
            <person name="Margalit H."/>
            <person name="Martienssen R."/>
            <person name="Nieduszynski C.A."/>
            <person name="Spatafora J.W."/>
            <person name="Friedman N."/>
            <person name="Dalgaard J.Z."/>
            <person name="Baumann P."/>
            <person name="Niki H."/>
            <person name="Regev A."/>
            <person name="Nusbaum C."/>
        </authorList>
    </citation>
    <scope>NUCLEOTIDE SEQUENCE [LARGE SCALE GENOMIC DNA]</scope>
    <source>
        <strain evidence="11">yFS286</strain>
    </source>
</reference>
<evidence type="ECO:0000256" key="2">
    <source>
        <dbReference type="ARBA" id="ARBA00022490"/>
    </source>
</evidence>
<dbReference type="FunFam" id="1.10.220.20:FF:000002">
    <property type="entry name" value="Brefeldin A-inhibited guanine nucleotide-exchange protein 1"/>
    <property type="match status" value="1"/>
</dbReference>
<dbReference type="InterPro" id="IPR032629">
    <property type="entry name" value="DCB_dom"/>
</dbReference>
<dbReference type="GO" id="GO:0005085">
    <property type="term" value="F:guanyl-nucleotide exchange factor activity"/>
    <property type="evidence" value="ECO:0007669"/>
    <property type="project" value="InterPro"/>
</dbReference>
<dbReference type="GO" id="GO:0032012">
    <property type="term" value="P:regulation of ARF protein signal transduction"/>
    <property type="evidence" value="ECO:0007669"/>
    <property type="project" value="InterPro"/>
</dbReference>
<dbReference type="SUPFAM" id="SSF48371">
    <property type="entry name" value="ARM repeat"/>
    <property type="match status" value="1"/>
</dbReference>
<feature type="region of interest" description="Disordered" evidence="8">
    <location>
        <begin position="1"/>
        <end position="216"/>
    </location>
</feature>
<keyword evidence="5" id="KW-0968">Cytoplasmic vesicle</keyword>
<dbReference type="InterPro" id="IPR032691">
    <property type="entry name" value="Mon2/Sec7/BIG1-like_HUS"/>
</dbReference>
<keyword evidence="3" id="KW-0653">Protein transport</keyword>
<keyword evidence="1" id="KW-0813">Transport</keyword>
<dbReference type="PROSITE" id="PS50190">
    <property type="entry name" value="SEC7"/>
    <property type="match status" value="1"/>
</dbReference>
<name>S9Q1W7_SCHOY</name>
<dbReference type="InterPro" id="IPR035999">
    <property type="entry name" value="Sec7_dom_sf"/>
</dbReference>
<accession>S9Q1W7</accession>
<keyword evidence="2" id="KW-0963">Cytoplasm</keyword>
<dbReference type="GeneID" id="25033506"/>
<dbReference type="Pfam" id="PF16213">
    <property type="entry name" value="DCB"/>
    <property type="match status" value="1"/>
</dbReference>
<evidence type="ECO:0000256" key="4">
    <source>
        <dbReference type="ARBA" id="ARBA00023136"/>
    </source>
</evidence>
<sequence length="1896" mass="215227">MVESGQEAAEIASHNLGNEIQVHIQENEQNGTLPDEIENERSSDPSENEHRNETASNEQTLGDNSNQNNIMNTHEVDNDYKTGNEKDQPEAELNETPNEAKETNYNTDSKREISMNDTNVASEGLSPKPSVPSETEERSQFEADDAEANEDIPINSSNEDSQPKADHPIKTPDPRIDEEETESQSDVASHLARRSTTYSEQQQERPEAVSRPTFQNSGKLNPHLFIIDAFKQMSKAKSLKKHKKLRESIDNVQTELQKQPFLLPETILDPLVMACETNSTTLLTITLDCFAKLIDYNYFDTPAINSPEMSLMERVVNTIASCFFGDSTPEKVQLQIIKALLAAVTSQRTLIRHSSLLLAVRQTYNIFLLCKNPTIQATAQVAIMQMVDSVFNRLSGVLRQQIEVNAVTPFKSSVEQLAVPEPNEVLPADPPESKLTLESFEQRKSFDQVREEAPLEEESLEQQLLRDAFLIIRALCKLSIKPVPYENESDLKSHSMRSKLMSLHLIYRILHNYMEVFSNPGIMIKSPSSPSTPLVQAVKQYICLSLAKNVVSHVLPVFEISCEIFWLVLSGLKNIMKAELEVFFTEIFFPILEMRSSSNQQKIVLLNIFHRICKEPQTLIELYLNYDCISGNSENVYERIIVTLARIASQKTMEPPSGFSFKPEHAVIDRVGFVYNDLKDLPQLSISFIGYYSHLHDPPFFDYQIKLKSYKCLNSALSSLYSWCNQNFDSSDSSSHYNVDNLIPNRIEENQRSTSDVSSVRNNDTSTDNFDTSATTLAIDDPSQFESLKHHKKLLQEGIQKFNYKPKQGMRFLISRQLIESDTPRNIASFLLDTEGLNKAAVGEYLGEGNEENIAVMHAFVDKMSFKDVGFVNALRSFLQKFRLPGEAQKIDRFMLKFAEKYVDDNLGAFRNADTAYVLAYSIIMLNTDQHSPQVKQRMTCQDFIRNNRGVDDGANLSDEFLVDVYNDIQKNEIVMKDEQGASIDNYLPTHASVGFAANISNALATVGRDLQREAYYMASNEMANKTEALFKDLIKEQRQKGKLTANDIYYTARHFEHVGPMFEAVWMPILAALSESVQLSSDSALIQLSLEGFRRAVDIICIFSMDLPRNAYIQTLTKFTHLNNMLELQRTNMDALRTLLDISLTHGNQLKDSWKDILLCISQLERVQLITAGVDKNSIPDINLTKLMPRPVDKGHRSSRSASVSHRSNSSASIKPTSLDVAKEYSSREVVMAVDMVFSNTRALGSEGIYDFVKALIGVSWEEIECSLELATPRLFSLQKLVEISYYNMGRIRMEWSSIWSLLGNYFTQVSSHENSIIASFALDSLRQFSMQFLEIEELSHFKFQKDFLQPFKHAMDNCQDLKINDLVLRCVDQMVKARYQNIKSGWGPIFQILASASKIHNGAVLHYALSIVSSIFNDHSKCIFSQGAYSEMVACLSKFSLLGGNQKFCLVSLDMLKNLEGIIIENCENENVPVYSPKSEKLYWFPLLVAFRDVIKEAPDLEVRSRAVKLLFNCLDRHVADFDVDFLNKLSLDIILSIFSIVSISNFQRLYMAKNTEETDVWILTTMVEALRSFIEFFTKHMEKLRSQLPNVLSLLQKCICQENNMLSKVGISCCLQLIQKNRKQFNNSDWDEVVHCISDLLKRTLPVELQDHSLYPQTGTESTDEESEANSTFSGELNNLNKQGKSKKQQLKNIVVKCTLQLLMINCLWELAHFDGILSDIPKDKVLVLLDLLGESWNFAESFNSDIEIRAKILSSGIVDHMPNLLSQEASCAKLFLYISFQCISSLKRFSDNEPDFEKFSNAFQQKISDASKLIIRGFQRVIFDNPVKGVAAFQPVITGLVEYIISLEDAQFTRGRKEFYDLFCDILACGHIDRALGTSMSKFFKRYGESEQ</sequence>
<keyword evidence="4" id="KW-0472">Membrane</keyword>
<feature type="compositionally biased region" description="Polar residues" evidence="8">
    <location>
        <begin position="54"/>
        <end position="72"/>
    </location>
</feature>
<dbReference type="OMA" id="MMDNLFL"/>
<feature type="compositionally biased region" description="Basic and acidic residues" evidence="8">
    <location>
        <begin position="98"/>
        <end position="114"/>
    </location>
</feature>
<dbReference type="PANTHER" id="PTHR10663:SF396">
    <property type="entry name" value="PROTEIN TRANSPORT PROTEIN SEC71"/>
    <property type="match status" value="1"/>
</dbReference>
<keyword evidence="11" id="KW-1185">Reference proteome</keyword>
<dbReference type="GO" id="GO:0012507">
    <property type="term" value="C:ER to Golgi transport vesicle membrane"/>
    <property type="evidence" value="ECO:0007669"/>
    <property type="project" value="UniProtKB-SubCell"/>
</dbReference>
<dbReference type="InterPro" id="IPR000904">
    <property type="entry name" value="Sec7_dom"/>
</dbReference>
<dbReference type="FunFam" id="1.10.1000.11:FF:000003">
    <property type="entry name" value="Brefeldin A-inhibited guanine nucleotide-exchange protein 1"/>
    <property type="match status" value="1"/>
</dbReference>
<evidence type="ECO:0000256" key="7">
    <source>
        <dbReference type="ARBA" id="ARBA00060451"/>
    </source>
</evidence>
<evidence type="ECO:0000259" key="9">
    <source>
        <dbReference type="PROSITE" id="PS50190"/>
    </source>
</evidence>
<feature type="compositionally biased region" description="Basic and acidic residues" evidence="8">
    <location>
        <begin position="74"/>
        <end position="89"/>
    </location>
</feature>
<protein>
    <submittedName>
        <fullName evidence="10">SNARE sec71</fullName>
    </submittedName>
</protein>
<proteinExistence type="predicted"/>
<dbReference type="HOGENOM" id="CLU_000691_1_1_1"/>
<dbReference type="VEuPathDB" id="FungiDB:SOCG_04544"/>
<dbReference type="GO" id="GO:0030663">
    <property type="term" value="C:COPI-coated vesicle membrane"/>
    <property type="evidence" value="ECO:0007669"/>
    <property type="project" value="UniProtKB-SubCell"/>
</dbReference>
<dbReference type="RefSeq" id="XP_013017744.1">
    <property type="nucleotide sequence ID" value="XM_013162290.1"/>
</dbReference>
<dbReference type="EMBL" id="KE503206">
    <property type="protein sequence ID" value="EPX75301.1"/>
    <property type="molecule type" value="Genomic_DNA"/>
</dbReference>
<dbReference type="Pfam" id="PF12783">
    <property type="entry name" value="Sec7-like_HUS"/>
    <property type="match status" value="1"/>
</dbReference>
<dbReference type="Proteomes" id="UP000016088">
    <property type="component" value="Unassembled WGS sequence"/>
</dbReference>
<dbReference type="InterPro" id="IPR046455">
    <property type="entry name" value="Sec7/BIG1-like_C"/>
</dbReference>
<dbReference type="InterPro" id="IPR015403">
    <property type="entry name" value="Mon2/Sec7/BIG1-like_HDS"/>
</dbReference>
<dbReference type="Pfam" id="PF09324">
    <property type="entry name" value="Sec7-like_HDS"/>
    <property type="match status" value="1"/>
</dbReference>
<evidence type="ECO:0000256" key="8">
    <source>
        <dbReference type="SAM" id="MobiDB-lite"/>
    </source>
</evidence>
<dbReference type="SUPFAM" id="SSF48425">
    <property type="entry name" value="Sec7 domain"/>
    <property type="match status" value="1"/>
</dbReference>
<dbReference type="GO" id="GO:0015031">
    <property type="term" value="P:protein transport"/>
    <property type="evidence" value="ECO:0007669"/>
    <property type="project" value="UniProtKB-KW"/>
</dbReference>
<feature type="compositionally biased region" description="Basic and acidic residues" evidence="8">
    <location>
        <begin position="161"/>
        <end position="175"/>
    </location>
</feature>
<feature type="domain" description="SEC7" evidence="9">
    <location>
        <begin position="784"/>
        <end position="972"/>
    </location>
</feature>
<dbReference type="InterPro" id="IPR016024">
    <property type="entry name" value="ARM-type_fold"/>
</dbReference>
<feature type="region of interest" description="Disordered" evidence="8">
    <location>
        <begin position="1658"/>
        <end position="1678"/>
    </location>
</feature>
<evidence type="ECO:0000313" key="10">
    <source>
        <dbReference type="EMBL" id="EPX75301.1"/>
    </source>
</evidence>